<keyword evidence="1" id="KW-0812">Transmembrane</keyword>
<dbReference type="AlphaFoldDB" id="A0A101GZE0"/>
<feature type="transmembrane region" description="Helical" evidence="1">
    <location>
        <begin position="93"/>
        <end position="119"/>
    </location>
</feature>
<dbReference type="EMBL" id="LGGH01000115">
    <property type="protein sequence ID" value="KUK67243.1"/>
    <property type="molecule type" value="Genomic_DNA"/>
</dbReference>
<evidence type="ECO:0000313" key="3">
    <source>
        <dbReference type="EMBL" id="KUK67243.1"/>
    </source>
</evidence>
<gene>
    <name evidence="2" type="ORF">DIT26_07120</name>
    <name evidence="3" type="ORF">XD86_0843</name>
    <name evidence="4" type="ORF">XE02_1265</name>
</gene>
<organism evidence="3 5">
    <name type="scientific">Mesotoga infera</name>
    <dbReference type="NCBI Taxonomy" id="1236046"/>
    <lineage>
        <taxon>Bacteria</taxon>
        <taxon>Thermotogati</taxon>
        <taxon>Thermotogota</taxon>
        <taxon>Thermotogae</taxon>
        <taxon>Kosmotogales</taxon>
        <taxon>Kosmotogaceae</taxon>
        <taxon>Mesotoga</taxon>
    </lineage>
</organism>
<dbReference type="Proteomes" id="UP000054260">
    <property type="component" value="Unassembled WGS sequence"/>
</dbReference>
<keyword evidence="1" id="KW-0472">Membrane</keyword>
<sequence length="131" mass="14810">MRGRSITFWLIFGGVLFAALAINSFYGLLLTDHDPFFAIIIGINSAIYFFGIAEKKSDVRKRYSHLLVGSFFSYVLSIYQVLVVFSVWLEGLLISSCLLTIDVLNLPLIVSGFAISFLFDFAKKQFETNNF</sequence>
<accession>A0A101GZE0</accession>
<dbReference type="EMBL" id="LGGW01000137">
    <property type="protein sequence ID" value="KUK88381.1"/>
    <property type="molecule type" value="Genomic_DNA"/>
</dbReference>
<feature type="transmembrane region" description="Helical" evidence="1">
    <location>
        <begin position="65"/>
        <end position="87"/>
    </location>
</feature>
<evidence type="ECO:0000313" key="5">
    <source>
        <dbReference type="Proteomes" id="UP000054260"/>
    </source>
</evidence>
<evidence type="ECO:0000256" key="1">
    <source>
        <dbReference type="SAM" id="Phobius"/>
    </source>
</evidence>
<evidence type="ECO:0000313" key="4">
    <source>
        <dbReference type="EMBL" id="KUK88381.1"/>
    </source>
</evidence>
<reference evidence="5 6" key="2">
    <citation type="journal article" date="2015" name="MBio">
        <title>Genome-Resolved Metagenomic Analysis Reveals Roles for Candidate Phyla and Other Microbial Community Members in Biogeochemical Transformations in Oil Reservoirs.</title>
        <authorList>
            <person name="Hu P."/>
            <person name="Tom L."/>
            <person name="Singh A."/>
            <person name="Thomas B.C."/>
            <person name="Baker B.J."/>
            <person name="Piceno Y.M."/>
            <person name="Andersen G.L."/>
            <person name="Banfield J.F."/>
        </authorList>
    </citation>
    <scope>NUCLEOTIDE SEQUENCE [LARGE SCALE GENOMIC DNA]</scope>
</reference>
<dbReference type="PATRIC" id="fig|1236046.5.peg.1130"/>
<reference evidence="3" key="1">
    <citation type="journal article" date="2015" name="MBio">
        <title>Genome-resolved metagenomic analysis reveals roles for candidate phyla and other microbial community members in biogeochemical transformations in oil reservoirs.</title>
        <authorList>
            <person name="Hu P."/>
            <person name="Tom L."/>
            <person name="Singh A."/>
            <person name="Thomas B.C."/>
            <person name="Baker B.J."/>
            <person name="Piceno Y.M."/>
            <person name="Andersen G.L."/>
            <person name="Banfield J.F."/>
        </authorList>
    </citation>
    <scope>NUCLEOTIDE SEQUENCE [LARGE SCALE GENOMIC DNA]</scope>
    <source>
        <strain evidence="3">46_47</strain>
        <strain evidence="4">46_70</strain>
    </source>
</reference>
<reference evidence="2 7" key="3">
    <citation type="journal article" date="2018" name="Nat. Biotechnol.">
        <title>A standardized bacterial taxonomy based on genome phylogeny substantially revises the tree of life.</title>
        <authorList>
            <person name="Parks D.H."/>
            <person name="Chuvochina M."/>
            <person name="Waite D.W."/>
            <person name="Rinke C."/>
            <person name="Skarshewski A."/>
            <person name="Chaumeil P.A."/>
            <person name="Hugenholtz P."/>
        </authorList>
    </citation>
    <scope>NUCLEOTIDE SEQUENCE [LARGE SCALE GENOMIC DNA]</scope>
    <source>
        <strain evidence="2">UBA9905</strain>
    </source>
</reference>
<feature type="transmembrane region" description="Helical" evidence="1">
    <location>
        <begin position="7"/>
        <end position="29"/>
    </location>
</feature>
<name>A0A101GZE0_9BACT</name>
<evidence type="ECO:0000313" key="2">
    <source>
        <dbReference type="EMBL" id="HCO70327.1"/>
    </source>
</evidence>
<protein>
    <submittedName>
        <fullName evidence="3">Uncharacterized protein</fullName>
    </submittedName>
</protein>
<keyword evidence="1" id="KW-1133">Transmembrane helix</keyword>
<comment type="caution">
    <text evidence="3">The sequence shown here is derived from an EMBL/GenBank/DDBJ whole genome shotgun (WGS) entry which is preliminary data.</text>
</comment>
<feature type="transmembrane region" description="Helical" evidence="1">
    <location>
        <begin position="35"/>
        <end position="53"/>
    </location>
</feature>
<dbReference type="EMBL" id="DQBS01000160">
    <property type="protein sequence ID" value="HCO70327.1"/>
    <property type="molecule type" value="Genomic_DNA"/>
</dbReference>
<proteinExistence type="predicted"/>
<evidence type="ECO:0000313" key="6">
    <source>
        <dbReference type="Proteomes" id="UP000055014"/>
    </source>
</evidence>
<dbReference type="Proteomes" id="UP000264215">
    <property type="component" value="Unassembled WGS sequence"/>
</dbReference>
<dbReference type="Proteomes" id="UP000055014">
    <property type="component" value="Unassembled WGS sequence"/>
</dbReference>
<evidence type="ECO:0000313" key="7">
    <source>
        <dbReference type="Proteomes" id="UP000264215"/>
    </source>
</evidence>